<dbReference type="RefSeq" id="WP_063225944.1">
    <property type="nucleotide sequence ID" value="NZ_CP036021.1"/>
</dbReference>
<dbReference type="Proteomes" id="UP000190696">
    <property type="component" value="Unassembled WGS sequence"/>
</dbReference>
<comment type="caution">
    <text evidence="1">The sequence shown here is derived from an EMBL/GenBank/DDBJ whole genome shotgun (WGS) entry which is preliminary data.</text>
</comment>
<sequence>MNNQNNNGTNNISRLLAIFLIVSPLLIPIVLPTAIIVGIKQWMPDDVEYPSIISLLTLCTGFFIVGIIFSLVLRVFKLSEEKLKELGFLGFTISIVSTFLTMYVGYFWLANLNFTTVKLTPHAVLIFAILSTVLLEAIFKLIDKFDTSDERESIN</sequence>
<evidence type="ECO:0000313" key="2">
    <source>
        <dbReference type="Proteomes" id="UP000190696"/>
    </source>
</evidence>
<gene>
    <name evidence="1" type="ORF">BW900_30815</name>
</gene>
<evidence type="ECO:0000313" key="1">
    <source>
        <dbReference type="EMBL" id="OOR01929.1"/>
    </source>
</evidence>
<dbReference type="AlphaFoldDB" id="A0A1S9SX07"/>
<accession>A0A1S9SX07</accession>
<name>A0A1S9SX07_BACMY</name>
<protein>
    <submittedName>
        <fullName evidence="1">Epimerase</fullName>
    </submittedName>
</protein>
<proteinExistence type="predicted"/>
<reference evidence="1 2" key="1">
    <citation type="submission" date="2017-01" db="EMBL/GenBank/DDBJ databases">
        <title>Bacillus cereus isolates.</title>
        <authorList>
            <person name="Beno S.M."/>
        </authorList>
    </citation>
    <scope>NUCLEOTIDE SEQUENCE [LARGE SCALE GENOMIC DNA]</scope>
    <source>
        <strain evidence="1 2">FSL W7-1108</strain>
    </source>
</reference>
<organism evidence="1 2">
    <name type="scientific">Bacillus mycoides</name>
    <dbReference type="NCBI Taxonomy" id="1405"/>
    <lineage>
        <taxon>Bacteria</taxon>
        <taxon>Bacillati</taxon>
        <taxon>Bacillota</taxon>
        <taxon>Bacilli</taxon>
        <taxon>Bacillales</taxon>
        <taxon>Bacillaceae</taxon>
        <taxon>Bacillus</taxon>
        <taxon>Bacillus cereus group</taxon>
    </lineage>
</organism>
<dbReference type="EMBL" id="MUAI01000096">
    <property type="protein sequence ID" value="OOR01929.1"/>
    <property type="molecule type" value="Genomic_DNA"/>
</dbReference>